<feature type="transmembrane region" description="Helical" evidence="3">
    <location>
        <begin position="260"/>
        <end position="278"/>
    </location>
</feature>
<sequence length="352" mass="40972">MFSYLNNPALIFITMGEDISINRNYAIDYFKGLLVIGMIYTHVLQFFSDPAIFDSVEIITQFFNLVTFSGFIFCFGYVNQLVYYRKSFANVYRRMLVASIKTLLAFYISGIAFQIFVANESLTWKTIYPVLLLEVIPGWSEFLLSFSMILFMGILLFPFIKWMIEKPSIFLIITGLLLISTKMDYGLIDTPQLGLLIGTDLFPTFPVIQYFPFYIIGIYFARYSIRFNWKILISSVIGTLIFLVFLIINHFQLPERFPPSIYWILGSTFFIYMYFLIVKWLEFHFNDISWLRKIGENALLFLILSNLSIFALVSSLTSWIVSPSNGFLITIFIISLVFYLINITKNSPRPES</sequence>
<dbReference type="Pfam" id="PF01757">
    <property type="entry name" value="Acyl_transf_3"/>
    <property type="match status" value="1"/>
</dbReference>
<evidence type="ECO:0000256" key="2">
    <source>
        <dbReference type="ARBA" id="ARBA00007400"/>
    </source>
</evidence>
<accession>W4VPQ3</accession>
<keyword evidence="3" id="KW-0812">Transmembrane</keyword>
<comment type="subcellular location">
    <subcellularLocation>
        <location evidence="1">Membrane</location>
    </subcellularLocation>
</comment>
<evidence type="ECO:0000259" key="4">
    <source>
        <dbReference type="Pfam" id="PF01757"/>
    </source>
</evidence>
<dbReference type="STRING" id="1298598.JCM21714_3915"/>
<dbReference type="InterPro" id="IPR002656">
    <property type="entry name" value="Acyl_transf_3_dom"/>
</dbReference>
<comment type="caution">
    <text evidence="5">The sequence shown here is derived from an EMBL/GenBank/DDBJ whole genome shotgun (WGS) entry which is preliminary data.</text>
</comment>
<keyword evidence="3" id="KW-1133">Transmembrane helix</keyword>
<reference evidence="5 6" key="1">
    <citation type="journal article" date="2014" name="Genome Announc.">
        <title>Draft Genome Sequence of the Boron-Tolerant and Moderately Halotolerant Bacterium Gracilibacillus boraciitolerans JCM 21714T.</title>
        <authorList>
            <person name="Ahmed I."/>
            <person name="Oshima K."/>
            <person name="Suda W."/>
            <person name="Kitamura K."/>
            <person name="Iida T."/>
            <person name="Ohmori Y."/>
            <person name="Fujiwara T."/>
            <person name="Hattori M."/>
            <person name="Ohkuma M."/>
        </authorList>
    </citation>
    <scope>NUCLEOTIDE SEQUENCE [LARGE SCALE GENOMIC DNA]</scope>
    <source>
        <strain evidence="5 6">JCM 21714</strain>
    </source>
</reference>
<feature type="transmembrane region" description="Helical" evidence="3">
    <location>
        <begin position="327"/>
        <end position="344"/>
    </location>
</feature>
<dbReference type="OrthoDB" id="2533487at2"/>
<organism evidence="5 6">
    <name type="scientific">Gracilibacillus boraciitolerans JCM 21714</name>
    <dbReference type="NCBI Taxonomy" id="1298598"/>
    <lineage>
        <taxon>Bacteria</taxon>
        <taxon>Bacillati</taxon>
        <taxon>Bacillota</taxon>
        <taxon>Bacilli</taxon>
        <taxon>Bacillales</taxon>
        <taxon>Bacillaceae</taxon>
        <taxon>Gracilibacillus</taxon>
    </lineage>
</organism>
<dbReference type="RefSeq" id="WP_035725409.1">
    <property type="nucleotide sequence ID" value="NZ_BAVS01000030.1"/>
</dbReference>
<evidence type="ECO:0000256" key="1">
    <source>
        <dbReference type="ARBA" id="ARBA00004370"/>
    </source>
</evidence>
<feature type="transmembrane region" description="Helical" evidence="3">
    <location>
        <begin position="59"/>
        <end position="84"/>
    </location>
</feature>
<feature type="transmembrane region" description="Helical" evidence="3">
    <location>
        <begin position="299"/>
        <end position="321"/>
    </location>
</feature>
<feature type="transmembrane region" description="Helical" evidence="3">
    <location>
        <begin position="169"/>
        <end position="188"/>
    </location>
</feature>
<feature type="transmembrane region" description="Helical" evidence="3">
    <location>
        <begin position="227"/>
        <end position="248"/>
    </location>
</feature>
<gene>
    <name evidence="5" type="ORF">JCM21714_3915</name>
</gene>
<feature type="domain" description="Acyltransferase 3" evidence="4">
    <location>
        <begin position="24"/>
        <end position="338"/>
    </location>
</feature>
<evidence type="ECO:0000313" key="5">
    <source>
        <dbReference type="EMBL" id="GAE94729.1"/>
    </source>
</evidence>
<comment type="similarity">
    <text evidence="2">Belongs to the acyltransferase 3 family.</text>
</comment>
<dbReference type="GO" id="GO:0016747">
    <property type="term" value="F:acyltransferase activity, transferring groups other than amino-acyl groups"/>
    <property type="evidence" value="ECO:0007669"/>
    <property type="project" value="InterPro"/>
</dbReference>
<dbReference type="EMBL" id="BAVS01000030">
    <property type="protein sequence ID" value="GAE94729.1"/>
    <property type="molecule type" value="Genomic_DNA"/>
</dbReference>
<keyword evidence="3" id="KW-0472">Membrane</keyword>
<feature type="transmembrane region" description="Helical" evidence="3">
    <location>
        <begin position="96"/>
        <end position="116"/>
    </location>
</feature>
<proteinExistence type="inferred from homology"/>
<protein>
    <recommendedName>
        <fullName evidence="4">Acyltransferase 3 domain-containing protein</fullName>
    </recommendedName>
</protein>
<dbReference type="AlphaFoldDB" id="W4VPQ3"/>
<dbReference type="eggNOG" id="ENOG5032UEE">
    <property type="taxonomic scope" value="Bacteria"/>
</dbReference>
<name>W4VPQ3_9BACI</name>
<keyword evidence="6" id="KW-1185">Reference proteome</keyword>
<feature type="transmembrane region" description="Helical" evidence="3">
    <location>
        <begin position="29"/>
        <end position="47"/>
    </location>
</feature>
<feature type="transmembrane region" description="Helical" evidence="3">
    <location>
        <begin position="200"/>
        <end position="220"/>
    </location>
</feature>
<feature type="transmembrane region" description="Helical" evidence="3">
    <location>
        <begin position="136"/>
        <end position="157"/>
    </location>
</feature>
<evidence type="ECO:0000256" key="3">
    <source>
        <dbReference type="SAM" id="Phobius"/>
    </source>
</evidence>
<dbReference type="Proteomes" id="UP000019102">
    <property type="component" value="Unassembled WGS sequence"/>
</dbReference>
<evidence type="ECO:0000313" key="6">
    <source>
        <dbReference type="Proteomes" id="UP000019102"/>
    </source>
</evidence>